<dbReference type="InterPro" id="IPR003703">
    <property type="entry name" value="Acyl_CoA_thio"/>
</dbReference>
<accession>A0A0S4QLB5</accession>
<evidence type="ECO:0000259" key="4">
    <source>
        <dbReference type="Pfam" id="PF13622"/>
    </source>
</evidence>
<dbReference type="GO" id="GO:0009062">
    <property type="term" value="P:fatty acid catabolic process"/>
    <property type="evidence" value="ECO:0007669"/>
    <property type="project" value="TreeGrafter"/>
</dbReference>
<feature type="domain" description="Acyl-CoA thioesterase-like N-terminal HotDog" evidence="4">
    <location>
        <begin position="164"/>
        <end position="231"/>
    </location>
</feature>
<dbReference type="InterPro" id="IPR007361">
    <property type="entry name" value="DUF427"/>
</dbReference>
<dbReference type="PANTHER" id="PTHR11066:SF34">
    <property type="entry name" value="ACYL-COENZYME A THIOESTERASE 8"/>
    <property type="match status" value="1"/>
</dbReference>
<dbReference type="InterPro" id="IPR038694">
    <property type="entry name" value="DUF427_sf"/>
</dbReference>
<protein>
    <submittedName>
        <fullName evidence="6">Acyl-CoA thioesterase II</fullName>
    </submittedName>
</protein>
<organism evidence="6 7">
    <name type="scientific">Parafrankia irregularis</name>
    <dbReference type="NCBI Taxonomy" id="795642"/>
    <lineage>
        <taxon>Bacteria</taxon>
        <taxon>Bacillati</taxon>
        <taxon>Actinomycetota</taxon>
        <taxon>Actinomycetes</taxon>
        <taxon>Frankiales</taxon>
        <taxon>Frankiaceae</taxon>
        <taxon>Parafrankia</taxon>
    </lineage>
</organism>
<dbReference type="Pfam" id="PF13622">
    <property type="entry name" value="4HBT_3"/>
    <property type="match status" value="1"/>
</dbReference>
<evidence type="ECO:0000313" key="6">
    <source>
        <dbReference type="EMBL" id="CUU55918.1"/>
    </source>
</evidence>
<comment type="similarity">
    <text evidence="1">Belongs to the C/M/P thioester hydrolase family.</text>
</comment>
<dbReference type="SUPFAM" id="SSF54637">
    <property type="entry name" value="Thioesterase/thiol ester dehydrase-isomerase"/>
    <property type="match status" value="2"/>
</dbReference>
<dbReference type="GO" id="GO:0047617">
    <property type="term" value="F:fatty acyl-CoA hydrolase activity"/>
    <property type="evidence" value="ECO:0007669"/>
    <property type="project" value="InterPro"/>
</dbReference>
<evidence type="ECO:0000256" key="1">
    <source>
        <dbReference type="ARBA" id="ARBA00006538"/>
    </source>
</evidence>
<evidence type="ECO:0000256" key="2">
    <source>
        <dbReference type="ARBA" id="ARBA00022801"/>
    </source>
</evidence>
<keyword evidence="7" id="KW-1185">Reference proteome</keyword>
<evidence type="ECO:0000259" key="5">
    <source>
        <dbReference type="Pfam" id="PF20789"/>
    </source>
</evidence>
<dbReference type="AlphaFoldDB" id="A0A0S4QLB5"/>
<dbReference type="CDD" id="cd03445">
    <property type="entry name" value="Thioesterase_II_repeat2"/>
    <property type="match status" value="1"/>
</dbReference>
<dbReference type="Pfam" id="PF20789">
    <property type="entry name" value="4HBT_3C"/>
    <property type="match status" value="1"/>
</dbReference>
<feature type="domain" description="DUF427" evidence="3">
    <location>
        <begin position="2"/>
        <end position="100"/>
    </location>
</feature>
<dbReference type="Gene3D" id="2.40.160.210">
    <property type="entry name" value="Acyl-CoA thioesterase, double hotdog domain"/>
    <property type="match status" value="1"/>
</dbReference>
<dbReference type="Proteomes" id="UP000198802">
    <property type="component" value="Unassembled WGS sequence"/>
</dbReference>
<dbReference type="EMBL" id="FAOZ01000006">
    <property type="protein sequence ID" value="CUU55918.1"/>
    <property type="molecule type" value="Genomic_DNA"/>
</dbReference>
<feature type="domain" description="Acyl-CoA thioesterase-like C-terminal" evidence="5">
    <location>
        <begin position="275"/>
        <end position="388"/>
    </location>
</feature>
<reference evidence="7" key="1">
    <citation type="submission" date="2015-11" db="EMBL/GenBank/DDBJ databases">
        <authorList>
            <person name="Varghese N."/>
        </authorList>
    </citation>
    <scope>NUCLEOTIDE SEQUENCE [LARGE SCALE GENOMIC DNA]</scope>
    <source>
        <strain evidence="7">DSM 45899</strain>
    </source>
</reference>
<dbReference type="Gene3D" id="2.170.150.40">
    <property type="entry name" value="Domain of unknown function (DUF427)"/>
    <property type="match status" value="1"/>
</dbReference>
<dbReference type="InterPro" id="IPR042171">
    <property type="entry name" value="Acyl-CoA_hotdog"/>
</dbReference>
<gene>
    <name evidence="6" type="ORF">Ga0074812_106173</name>
</gene>
<name>A0A0S4QLB5_9ACTN</name>
<keyword evidence="2" id="KW-0378">Hydrolase</keyword>
<dbReference type="Pfam" id="PF04248">
    <property type="entry name" value="NTP_transf_9"/>
    <property type="match status" value="1"/>
</dbReference>
<evidence type="ECO:0000259" key="3">
    <source>
        <dbReference type="Pfam" id="PF04248"/>
    </source>
</evidence>
<dbReference type="InterPro" id="IPR029069">
    <property type="entry name" value="HotDog_dom_sf"/>
</dbReference>
<evidence type="ECO:0000313" key="7">
    <source>
        <dbReference type="Proteomes" id="UP000198802"/>
    </source>
</evidence>
<proteinExistence type="inferred from homology"/>
<dbReference type="GO" id="GO:0006637">
    <property type="term" value="P:acyl-CoA metabolic process"/>
    <property type="evidence" value="ECO:0007669"/>
    <property type="project" value="InterPro"/>
</dbReference>
<sequence length="410" mass="44418">MLVAESRAAVRVREATEDPVLYFPPADVRIEALHSEGRAITCPVKGQARLWTLEGKVQAGSRDWHDPGGVISVDGRDAVWAFSQPAPGLEWLTDLVAFDHDRVRVEVVDAGPGSDERDTTIKRFPTWGDAADLIDIMNVRPAGDRRYVSTTLAGARRPVVEASQMLGQAIVAAGRHAPERRVVSAHMVFYRAADAREPLEFEIDELSAGRSFSTLAVHVSQGGRRRASGTLLLDVTAPDVVRHQAATEPCAGPHDSEPYDMSVTGRDIRMVDAAYTDDPDAPVGPPVIDTWVRFRDVPADPPLHAGLLTQFTGHISIAAALRPHAGVGQSQAHRTLSTGINAIGISFHAAVRADEWMRYHHLSTFAGDGMTHSECRVHDEAGALVASFTVDAMLRPFAQKAHAADDRLAL</sequence>
<dbReference type="CDD" id="cd03444">
    <property type="entry name" value="Thioesterase_II_repeat1"/>
    <property type="match status" value="1"/>
</dbReference>
<dbReference type="InterPro" id="IPR049450">
    <property type="entry name" value="ACOT8-like_C"/>
</dbReference>
<dbReference type="PANTHER" id="PTHR11066">
    <property type="entry name" value="ACYL-COA THIOESTERASE"/>
    <property type="match status" value="1"/>
</dbReference>
<dbReference type="InterPro" id="IPR049449">
    <property type="entry name" value="TesB_ACOT8-like_N"/>
</dbReference>